<sequence length="186" mass="20651">MIAAGGRSTAPIRLAVRAWHIGLRWLAPLRLLAREPHSPPAAAHIRLRPGACTMRQGFNDIDKPPKSVLFSTLPAIWLSPADDCFFNALVDRIQSADKTWKHSGQPSLICTAHLIQFCSSHRNLVSNNPLSIQPKPHIFSSRHGQNFSTPVEALKIHITSNLIYLPYMPAAKKSTVIFSSITRSYN</sequence>
<protein>
    <submittedName>
        <fullName evidence="1">Uncharacterized protein</fullName>
    </submittedName>
</protein>
<dbReference type="Proteomes" id="UP000253517">
    <property type="component" value="Unassembled WGS sequence"/>
</dbReference>
<dbReference type="AlphaFoldDB" id="A0A369A947"/>
<gene>
    <name evidence="1" type="ORF">DES35_101953</name>
</gene>
<name>A0A369A947_9FLAO</name>
<evidence type="ECO:0000313" key="2">
    <source>
        <dbReference type="Proteomes" id="UP000253517"/>
    </source>
</evidence>
<keyword evidence="2" id="KW-1185">Reference proteome</keyword>
<evidence type="ECO:0000313" key="1">
    <source>
        <dbReference type="EMBL" id="RCX05665.1"/>
    </source>
</evidence>
<dbReference type="EMBL" id="QPJS01000001">
    <property type="protein sequence ID" value="RCX05665.1"/>
    <property type="molecule type" value="Genomic_DNA"/>
</dbReference>
<proteinExistence type="predicted"/>
<organism evidence="1 2">
    <name type="scientific">Schleiferia thermophila</name>
    <dbReference type="NCBI Taxonomy" id="884107"/>
    <lineage>
        <taxon>Bacteria</taxon>
        <taxon>Pseudomonadati</taxon>
        <taxon>Bacteroidota</taxon>
        <taxon>Flavobacteriia</taxon>
        <taxon>Flavobacteriales</taxon>
        <taxon>Schleiferiaceae</taxon>
        <taxon>Schleiferia</taxon>
    </lineage>
</organism>
<reference evidence="1 2" key="1">
    <citation type="submission" date="2018-07" db="EMBL/GenBank/DDBJ databases">
        <title>Genomic Encyclopedia of Type Strains, Phase IV (KMG-IV): sequencing the most valuable type-strain genomes for metagenomic binning, comparative biology and taxonomic classification.</title>
        <authorList>
            <person name="Goeker M."/>
        </authorList>
    </citation>
    <scope>NUCLEOTIDE SEQUENCE [LARGE SCALE GENOMIC DNA]</scope>
    <source>
        <strain evidence="1 2">DSM 21410</strain>
    </source>
</reference>
<accession>A0A369A947</accession>
<comment type="caution">
    <text evidence="1">The sequence shown here is derived from an EMBL/GenBank/DDBJ whole genome shotgun (WGS) entry which is preliminary data.</text>
</comment>